<keyword evidence="2" id="KW-0732">Signal</keyword>
<evidence type="ECO:0000256" key="1">
    <source>
        <dbReference type="SAM" id="Coils"/>
    </source>
</evidence>
<dbReference type="AlphaFoldDB" id="A0AAD6X7X6"/>
<dbReference type="Proteomes" id="UP001218188">
    <property type="component" value="Unassembled WGS sequence"/>
</dbReference>
<proteinExistence type="predicted"/>
<feature type="signal peptide" evidence="2">
    <location>
        <begin position="1"/>
        <end position="23"/>
    </location>
</feature>
<dbReference type="EMBL" id="JARJCM010000024">
    <property type="protein sequence ID" value="KAJ7039982.1"/>
    <property type="molecule type" value="Genomic_DNA"/>
</dbReference>
<gene>
    <name evidence="3" type="ORF">C8F04DRAFT_1178333</name>
</gene>
<keyword evidence="1" id="KW-0175">Coiled coil</keyword>
<comment type="caution">
    <text evidence="3">The sequence shown here is derived from an EMBL/GenBank/DDBJ whole genome shotgun (WGS) entry which is preliminary data.</text>
</comment>
<evidence type="ECO:0000313" key="4">
    <source>
        <dbReference type="Proteomes" id="UP001218188"/>
    </source>
</evidence>
<keyword evidence="4" id="KW-1185">Reference proteome</keyword>
<evidence type="ECO:0000256" key="2">
    <source>
        <dbReference type="SAM" id="SignalP"/>
    </source>
</evidence>
<sequence length="248" mass="27919">MYRDSACRPALIYLCFTFRIAAAAAPFNFFQSPHIHLARFHGRLCNYPTSTVDVMSGAGIKPYEPSVADLKNPVVEALTCALDSTQRAKRDYEVLSETQFRRLREKLARFKGDLRRAEDRVSVLEFENARLLCDAVLQRQSSQGNQLRAFLLSWMSPSGSARAPITQAPLPNYGLESAIQALVKASVFKRASPALQRSKNAYNVFFPNMNVDPSIHPVHRNPSVPIDDYDGIWDEDRWWGTPAEDPTA</sequence>
<reference evidence="3" key="1">
    <citation type="submission" date="2023-03" db="EMBL/GenBank/DDBJ databases">
        <title>Massive genome expansion in bonnet fungi (Mycena s.s.) driven by repeated elements and novel gene families across ecological guilds.</title>
        <authorList>
            <consortium name="Lawrence Berkeley National Laboratory"/>
            <person name="Harder C.B."/>
            <person name="Miyauchi S."/>
            <person name="Viragh M."/>
            <person name="Kuo A."/>
            <person name="Thoen E."/>
            <person name="Andreopoulos B."/>
            <person name="Lu D."/>
            <person name="Skrede I."/>
            <person name="Drula E."/>
            <person name="Henrissat B."/>
            <person name="Morin E."/>
            <person name="Kohler A."/>
            <person name="Barry K."/>
            <person name="LaButti K."/>
            <person name="Morin E."/>
            <person name="Salamov A."/>
            <person name="Lipzen A."/>
            <person name="Mereny Z."/>
            <person name="Hegedus B."/>
            <person name="Baldrian P."/>
            <person name="Stursova M."/>
            <person name="Weitz H."/>
            <person name="Taylor A."/>
            <person name="Grigoriev I.V."/>
            <person name="Nagy L.G."/>
            <person name="Martin F."/>
            <person name="Kauserud H."/>
        </authorList>
    </citation>
    <scope>NUCLEOTIDE SEQUENCE</scope>
    <source>
        <strain evidence="3">CBHHK200</strain>
    </source>
</reference>
<feature type="chain" id="PRO_5042289989" evidence="2">
    <location>
        <begin position="24"/>
        <end position="248"/>
    </location>
</feature>
<accession>A0AAD6X7X6</accession>
<feature type="coiled-coil region" evidence="1">
    <location>
        <begin position="100"/>
        <end position="127"/>
    </location>
</feature>
<protein>
    <submittedName>
        <fullName evidence="3">Uncharacterized protein</fullName>
    </submittedName>
</protein>
<organism evidence="3 4">
    <name type="scientific">Mycena alexandri</name>
    <dbReference type="NCBI Taxonomy" id="1745969"/>
    <lineage>
        <taxon>Eukaryota</taxon>
        <taxon>Fungi</taxon>
        <taxon>Dikarya</taxon>
        <taxon>Basidiomycota</taxon>
        <taxon>Agaricomycotina</taxon>
        <taxon>Agaricomycetes</taxon>
        <taxon>Agaricomycetidae</taxon>
        <taxon>Agaricales</taxon>
        <taxon>Marasmiineae</taxon>
        <taxon>Mycenaceae</taxon>
        <taxon>Mycena</taxon>
    </lineage>
</organism>
<evidence type="ECO:0000313" key="3">
    <source>
        <dbReference type="EMBL" id="KAJ7039982.1"/>
    </source>
</evidence>
<name>A0AAD6X7X6_9AGAR</name>